<keyword evidence="2" id="KW-0677">Repeat</keyword>
<evidence type="ECO:0008006" key="5">
    <source>
        <dbReference type="Google" id="ProtNLM"/>
    </source>
</evidence>
<proteinExistence type="inferred from homology"/>
<evidence type="ECO:0000313" key="4">
    <source>
        <dbReference type="EMBL" id="JAP91249.1"/>
    </source>
</evidence>
<evidence type="ECO:0000256" key="3">
    <source>
        <dbReference type="ARBA" id="ARBA00025740"/>
    </source>
</evidence>
<dbReference type="InterPro" id="IPR048720">
    <property type="entry name" value="PROPPIN"/>
</dbReference>
<dbReference type="PANTHER" id="PTHR11227">
    <property type="entry name" value="WD-REPEAT PROTEIN INTERACTING WITH PHOSPHOINOSIDES WIPI -RELATED"/>
    <property type="match status" value="1"/>
</dbReference>
<dbReference type="SUPFAM" id="SSF50978">
    <property type="entry name" value="WD40 repeat-like"/>
    <property type="match status" value="1"/>
</dbReference>
<dbReference type="Gene3D" id="2.130.10.10">
    <property type="entry name" value="YVTN repeat-like/Quinoprotein amine dehydrogenase"/>
    <property type="match status" value="1"/>
</dbReference>
<dbReference type="AlphaFoldDB" id="A0A146K6V8"/>
<reference evidence="4" key="1">
    <citation type="submission" date="2015-07" db="EMBL/GenBank/DDBJ databases">
        <title>Adaptation to a free-living lifestyle via gene acquisitions in the diplomonad Trepomonas sp. PC1.</title>
        <authorList>
            <person name="Xu F."/>
            <person name="Jerlstrom-Hultqvist J."/>
            <person name="Kolisko M."/>
            <person name="Simpson A.G.B."/>
            <person name="Roger A.J."/>
            <person name="Svard S.G."/>
            <person name="Andersson J.O."/>
        </authorList>
    </citation>
    <scope>NUCLEOTIDE SEQUENCE</scope>
    <source>
        <strain evidence="4">PC1</strain>
    </source>
</reference>
<feature type="non-terminal residue" evidence="4">
    <location>
        <position position="1"/>
    </location>
</feature>
<dbReference type="InterPro" id="IPR036322">
    <property type="entry name" value="WD40_repeat_dom_sf"/>
</dbReference>
<protein>
    <recommendedName>
        <fullName evidence="5">WD40 domain-containing protein</fullName>
    </recommendedName>
</protein>
<accession>A0A146K6V8</accession>
<dbReference type="InterPro" id="IPR015943">
    <property type="entry name" value="WD40/YVTN_repeat-like_dom_sf"/>
</dbReference>
<dbReference type="EMBL" id="GDID01005357">
    <property type="protein sequence ID" value="JAP91249.1"/>
    <property type="molecule type" value="Transcribed_RNA"/>
</dbReference>
<gene>
    <name evidence="4" type="ORF">TPC1_17194</name>
</gene>
<name>A0A146K6V8_9EUKA</name>
<evidence type="ECO:0000256" key="1">
    <source>
        <dbReference type="ARBA" id="ARBA00022574"/>
    </source>
</evidence>
<evidence type="ECO:0000256" key="2">
    <source>
        <dbReference type="ARBA" id="ARBA00022737"/>
    </source>
</evidence>
<keyword evidence="1" id="KW-0853">WD repeat</keyword>
<organism evidence="4">
    <name type="scientific">Trepomonas sp. PC1</name>
    <dbReference type="NCBI Taxonomy" id="1076344"/>
    <lineage>
        <taxon>Eukaryota</taxon>
        <taxon>Metamonada</taxon>
        <taxon>Diplomonadida</taxon>
        <taxon>Hexamitidae</taxon>
        <taxon>Hexamitinae</taxon>
        <taxon>Trepomonas</taxon>
    </lineage>
</organism>
<sequence length="330" mass="38419">TKETITSIQFNADQSCFIAGRVDGFSIYHTDPFRELYRRSFANDYGVKLCSMLNQSSLIAFTGDTTENLKKFVQTRQPAKFSPFDSSYQFQPNVVYIYDDSVQKILGRIRFRSEVQSIHICSKYLVVGLFNSIFIHNLEDLQLVDVVNIAENTLFSCSNTDELVLAYINPKQQIGWNFYLEKETIKKESQQKCTALKLSSDGQLLLIHFDKQISLFQTITKKQLSFYKQPQQINSFQFTHGCFAAVSKQFVYIYEIPQHEPYQFSDLMKEQIVDKTEKKEMKALSKYKVDQHCIVGFGMGVFVILTENNEYWKVNYTEKEGVLKSKWMMI</sequence>
<comment type="similarity">
    <text evidence="3">Belongs to the WD repeat PROPPIN family.</text>
</comment>